<reference evidence="2" key="1">
    <citation type="submission" date="2017-02" db="UniProtKB">
        <authorList>
            <consortium name="WormBaseParasite"/>
        </authorList>
    </citation>
    <scope>IDENTIFICATION</scope>
</reference>
<dbReference type="WBParaSite" id="ALUE_0002081501-mRNA-1">
    <property type="protein sequence ID" value="ALUE_0002081501-mRNA-1"/>
    <property type="gene ID" value="ALUE_0002081501"/>
</dbReference>
<evidence type="ECO:0000313" key="1">
    <source>
        <dbReference type="Proteomes" id="UP000036681"/>
    </source>
</evidence>
<dbReference type="AlphaFoldDB" id="A0A0M3IPY7"/>
<evidence type="ECO:0000313" key="2">
    <source>
        <dbReference type="WBParaSite" id="ALUE_0002081501-mRNA-1"/>
    </source>
</evidence>
<keyword evidence="1" id="KW-1185">Reference proteome</keyword>
<organism evidence="1 2">
    <name type="scientific">Ascaris lumbricoides</name>
    <name type="common">Giant roundworm</name>
    <dbReference type="NCBI Taxonomy" id="6252"/>
    <lineage>
        <taxon>Eukaryota</taxon>
        <taxon>Metazoa</taxon>
        <taxon>Ecdysozoa</taxon>
        <taxon>Nematoda</taxon>
        <taxon>Chromadorea</taxon>
        <taxon>Rhabditida</taxon>
        <taxon>Spirurina</taxon>
        <taxon>Ascaridomorpha</taxon>
        <taxon>Ascaridoidea</taxon>
        <taxon>Ascarididae</taxon>
        <taxon>Ascaris</taxon>
    </lineage>
</organism>
<name>A0A0M3IPY7_ASCLU</name>
<sequence length="36" mass="4118">MNIRFSHPLISSSIRSPLLPPSPIYPHKMCAYPRLP</sequence>
<dbReference type="Proteomes" id="UP000036681">
    <property type="component" value="Unplaced"/>
</dbReference>
<protein>
    <submittedName>
        <fullName evidence="2">Uncharacterized protein</fullName>
    </submittedName>
</protein>
<proteinExistence type="predicted"/>
<accession>A0A0M3IPY7</accession>